<proteinExistence type="predicted"/>
<organism evidence="1 2">
    <name type="scientific">Musa troglodytarum</name>
    <name type="common">fe'i banana</name>
    <dbReference type="NCBI Taxonomy" id="320322"/>
    <lineage>
        <taxon>Eukaryota</taxon>
        <taxon>Viridiplantae</taxon>
        <taxon>Streptophyta</taxon>
        <taxon>Embryophyta</taxon>
        <taxon>Tracheophyta</taxon>
        <taxon>Spermatophyta</taxon>
        <taxon>Magnoliopsida</taxon>
        <taxon>Liliopsida</taxon>
        <taxon>Zingiberales</taxon>
        <taxon>Musaceae</taxon>
        <taxon>Musa</taxon>
    </lineage>
</organism>
<name>A0A9E7HJH1_9LILI</name>
<protein>
    <submittedName>
        <fullName evidence="1">Uncharacterized protein</fullName>
    </submittedName>
</protein>
<sequence>SHEELIYSWQIGPWCERSHELVSGISSHKEDMSFSHLQDSSTIGLWSSNKRPRHKSPGKKPTNPCAWLKDHHPCCPFLEHLILTIESTLKENDGFDEGLHIIGGTDMSDDGMAFRDEKSDGQTVFWAMQTSSSSDKSRNKVQKFTVFSANTCTIIDTKRQ</sequence>
<dbReference type="AlphaFoldDB" id="A0A9E7HJH1"/>
<accession>A0A9E7HJH1</accession>
<evidence type="ECO:0000313" key="1">
    <source>
        <dbReference type="EMBL" id="URE35669.1"/>
    </source>
</evidence>
<dbReference type="EMBL" id="CP097510">
    <property type="protein sequence ID" value="URE35669.1"/>
    <property type="molecule type" value="Genomic_DNA"/>
</dbReference>
<gene>
    <name evidence="1" type="ORF">MUK42_12396</name>
</gene>
<evidence type="ECO:0000313" key="2">
    <source>
        <dbReference type="Proteomes" id="UP001055439"/>
    </source>
</evidence>
<reference evidence="1" key="1">
    <citation type="submission" date="2022-05" db="EMBL/GenBank/DDBJ databases">
        <title>The Musa troglodytarum L. genome provides insights into the mechanism of non-climacteric behaviour and enrichment of carotenoids.</title>
        <authorList>
            <person name="Wang J."/>
        </authorList>
    </citation>
    <scope>NUCLEOTIDE SEQUENCE</scope>
    <source>
        <tissue evidence="1">Leaf</tissue>
    </source>
</reference>
<dbReference type="Proteomes" id="UP001055439">
    <property type="component" value="Chromosome 8"/>
</dbReference>
<feature type="non-terminal residue" evidence="1">
    <location>
        <position position="1"/>
    </location>
</feature>
<keyword evidence="2" id="KW-1185">Reference proteome</keyword>